<organism evidence="1 2">
    <name type="scientific">Sulfurimonas diazotrophicus</name>
    <dbReference type="NCBI Taxonomy" id="3131939"/>
    <lineage>
        <taxon>Bacteria</taxon>
        <taxon>Pseudomonadati</taxon>
        <taxon>Campylobacterota</taxon>
        <taxon>Epsilonproteobacteria</taxon>
        <taxon>Campylobacterales</taxon>
        <taxon>Sulfurimonadaceae</taxon>
        <taxon>Sulfurimonas</taxon>
    </lineage>
</organism>
<keyword evidence="2" id="KW-1185">Reference proteome</keyword>
<accession>A0ABZ3HAB7</accession>
<protein>
    <submittedName>
        <fullName evidence="1">Uncharacterized protein</fullName>
    </submittedName>
</protein>
<reference evidence="1 2" key="1">
    <citation type="submission" date="2024-03" db="EMBL/GenBank/DDBJ databases">
        <title>Sulfurimonas sp. HSL3-1.</title>
        <authorList>
            <person name="Wang S."/>
        </authorList>
    </citation>
    <scope>NUCLEOTIDE SEQUENCE [LARGE SCALE GENOMIC DNA]</scope>
    <source>
        <strain evidence="1 2">HSL3-1</strain>
    </source>
</reference>
<name>A0ABZ3HAB7_9BACT</name>
<evidence type="ECO:0000313" key="2">
    <source>
        <dbReference type="Proteomes" id="UP001447842"/>
    </source>
</evidence>
<dbReference type="Proteomes" id="UP001447842">
    <property type="component" value="Chromosome"/>
</dbReference>
<sequence>MTRVVLAVWMLCRVLWGADTPEEAAKKAYLANINALMVFTTKDGLNSGTYEFTRANTSMYIIHLPLRYQFDPFAPDLNAFVIGGVGYSETKLTNDVNTSTPLSGDIALSATNMLRTYTGGIGGGLRYRPGLGFEMLGGLEAIYSRVGVSARDDNGAGDSVGDLFKESYNANISYRVFFALEYRREWKGYKPYATLTYDLYETKSAISTKQLSKFTTQTNVTSFSIGGESAPLTDYHGMYLTLEGYLRGSYLGGDITRVTHFDGYGTLGGVGYWYVSEAMNYIERFFLEVSTIQADGLRGYNIGLGFTLDY</sequence>
<dbReference type="EMBL" id="CP147920">
    <property type="protein sequence ID" value="XAU15465.1"/>
    <property type="molecule type" value="Genomic_DNA"/>
</dbReference>
<gene>
    <name evidence="1" type="ORF">WCY31_01900</name>
</gene>
<evidence type="ECO:0000313" key="1">
    <source>
        <dbReference type="EMBL" id="XAU15465.1"/>
    </source>
</evidence>
<proteinExistence type="predicted"/>
<dbReference type="RefSeq" id="WP_345972930.1">
    <property type="nucleotide sequence ID" value="NZ_CP147920.1"/>
</dbReference>